<accession>A0ACC0F5H5</accession>
<proteinExistence type="predicted"/>
<keyword evidence="2" id="KW-1185">Reference proteome</keyword>
<gene>
    <name evidence="1" type="ORF">LOK49_LG15G01422</name>
</gene>
<evidence type="ECO:0000313" key="2">
    <source>
        <dbReference type="Proteomes" id="UP001060215"/>
    </source>
</evidence>
<protein>
    <submittedName>
        <fullName evidence="1">Uncharacterized protein</fullName>
    </submittedName>
</protein>
<evidence type="ECO:0000313" key="1">
    <source>
        <dbReference type="EMBL" id="KAI7983572.1"/>
    </source>
</evidence>
<reference evidence="1 2" key="1">
    <citation type="journal article" date="2022" name="Plant J.">
        <title>Chromosome-level genome of Camellia lanceoleosa provides a valuable resource for understanding genome evolution and self-incompatibility.</title>
        <authorList>
            <person name="Gong W."/>
            <person name="Xiao S."/>
            <person name="Wang L."/>
            <person name="Liao Z."/>
            <person name="Chang Y."/>
            <person name="Mo W."/>
            <person name="Hu G."/>
            <person name="Li W."/>
            <person name="Zhao G."/>
            <person name="Zhu H."/>
            <person name="Hu X."/>
            <person name="Ji K."/>
            <person name="Xiang X."/>
            <person name="Song Q."/>
            <person name="Yuan D."/>
            <person name="Jin S."/>
            <person name="Zhang L."/>
        </authorList>
    </citation>
    <scope>NUCLEOTIDE SEQUENCE [LARGE SCALE GENOMIC DNA]</scope>
    <source>
        <strain evidence="1">SQ_2022a</strain>
    </source>
</reference>
<dbReference type="Proteomes" id="UP001060215">
    <property type="component" value="Chromosome 11"/>
</dbReference>
<organism evidence="1 2">
    <name type="scientific">Camellia lanceoleosa</name>
    <dbReference type="NCBI Taxonomy" id="1840588"/>
    <lineage>
        <taxon>Eukaryota</taxon>
        <taxon>Viridiplantae</taxon>
        <taxon>Streptophyta</taxon>
        <taxon>Embryophyta</taxon>
        <taxon>Tracheophyta</taxon>
        <taxon>Spermatophyta</taxon>
        <taxon>Magnoliopsida</taxon>
        <taxon>eudicotyledons</taxon>
        <taxon>Gunneridae</taxon>
        <taxon>Pentapetalae</taxon>
        <taxon>asterids</taxon>
        <taxon>Ericales</taxon>
        <taxon>Theaceae</taxon>
        <taxon>Camellia</taxon>
    </lineage>
</organism>
<comment type="caution">
    <text evidence="1">The sequence shown here is derived from an EMBL/GenBank/DDBJ whole genome shotgun (WGS) entry which is preliminary data.</text>
</comment>
<dbReference type="EMBL" id="CM045768">
    <property type="protein sequence ID" value="KAI7983572.1"/>
    <property type="molecule type" value="Genomic_DNA"/>
</dbReference>
<name>A0ACC0F5H5_9ERIC</name>
<sequence>MASFSGLGIGLSFVFGCILFALVGELYYLLWWKRRPTNRRGIADHHYTHHAKELSYLLFFWKKPSCLGTRKSDQQVTNSVTDPDANNRHEPDLELGSTKDLLRKGFGEETVESELMRLHNLCGPPRFLFTIKEETKEDLEADDVKSRGDRSRKGSRNKSLSDLLVAVETPILTPLASPTLKPHNHPLDSYNQHGFNFNPLFESSTDVEMNRFRSSPPPKFKFLRDAEDKLMRRLVEEAEKRSFKVQESVATEARDGSFIRIIVGGKNRERELNQQVPQSHSNASQTRVFLTTLPLIDTVRMGRKAGGLYINPKKFGSLRKPCMKEMITFLNCLSLNHNSDEKCVRHKELLSACMDAQTNNSRKPWGSINYHLQRLNRGRK</sequence>